<dbReference type="EMBL" id="JANIIC010000012">
    <property type="protein sequence ID" value="MCQ8830030.1"/>
    <property type="molecule type" value="Genomic_DNA"/>
</dbReference>
<keyword evidence="2" id="KW-0378">Hydrolase</keyword>
<name>A0A9X2LTE7_STRMQ</name>
<evidence type="ECO:0000313" key="2">
    <source>
        <dbReference type="EMBL" id="MCQ8830030.1"/>
    </source>
</evidence>
<organism evidence="2 3">
    <name type="scientific">Streptomyces malaysiensis subsp. samsunensis</name>
    <dbReference type="NCBI Taxonomy" id="459658"/>
    <lineage>
        <taxon>Bacteria</taxon>
        <taxon>Bacillati</taxon>
        <taxon>Actinomycetota</taxon>
        <taxon>Actinomycetes</taxon>
        <taxon>Kitasatosporales</taxon>
        <taxon>Streptomycetaceae</taxon>
        <taxon>Streptomyces</taxon>
        <taxon>Streptomyces violaceusniger group</taxon>
    </lineage>
</organism>
<gene>
    <name evidence="2" type="ORF">NQU54_13305</name>
</gene>
<keyword evidence="3" id="KW-1185">Reference proteome</keyword>
<reference evidence="2" key="1">
    <citation type="submission" date="2022-06" db="EMBL/GenBank/DDBJ databases">
        <title>WGS of actinobacteria.</title>
        <authorList>
            <person name="Thawai C."/>
        </authorList>
    </citation>
    <scope>NUCLEOTIDE SEQUENCE</scope>
    <source>
        <strain evidence="2">DSM 42010</strain>
    </source>
</reference>
<protein>
    <submittedName>
        <fullName evidence="2">Alpha/beta hydrolase</fullName>
    </submittedName>
</protein>
<dbReference type="AlphaFoldDB" id="A0A9X2LTE7"/>
<dbReference type="Gene3D" id="3.40.50.1820">
    <property type="entry name" value="alpha/beta hydrolase"/>
    <property type="match status" value="1"/>
</dbReference>
<dbReference type="GO" id="GO:0016020">
    <property type="term" value="C:membrane"/>
    <property type="evidence" value="ECO:0007669"/>
    <property type="project" value="TreeGrafter"/>
</dbReference>
<dbReference type="Proteomes" id="UP001142400">
    <property type="component" value="Unassembled WGS sequence"/>
</dbReference>
<evidence type="ECO:0000313" key="3">
    <source>
        <dbReference type="Proteomes" id="UP001142400"/>
    </source>
</evidence>
<dbReference type="RefSeq" id="WP_257631241.1">
    <property type="nucleotide sequence ID" value="NZ_JANIIC010000012.1"/>
</dbReference>
<comment type="caution">
    <text evidence="2">The sequence shown here is derived from an EMBL/GenBank/DDBJ whole genome shotgun (WGS) entry which is preliminary data.</text>
</comment>
<dbReference type="PANTHER" id="PTHR43798:SF33">
    <property type="entry name" value="HYDROLASE, PUTATIVE (AFU_ORTHOLOGUE AFUA_2G14860)-RELATED"/>
    <property type="match status" value="1"/>
</dbReference>
<dbReference type="PANTHER" id="PTHR43798">
    <property type="entry name" value="MONOACYLGLYCEROL LIPASE"/>
    <property type="match status" value="1"/>
</dbReference>
<dbReference type="PRINTS" id="PR00412">
    <property type="entry name" value="EPOXHYDRLASE"/>
</dbReference>
<accession>A0A9X2LTE7</accession>
<feature type="domain" description="AB hydrolase-1" evidence="1">
    <location>
        <begin position="31"/>
        <end position="139"/>
    </location>
</feature>
<dbReference type="GO" id="GO:0016787">
    <property type="term" value="F:hydrolase activity"/>
    <property type="evidence" value="ECO:0007669"/>
    <property type="project" value="UniProtKB-KW"/>
</dbReference>
<proteinExistence type="predicted"/>
<dbReference type="PRINTS" id="PR00111">
    <property type="entry name" value="ABHYDROLASE"/>
</dbReference>
<sequence>MTHRDLLPAAMRRIRVPGAVLNCATLGAGEPLLLLHGWPQTSHAWRFVAPRLSEDFLVVVPDLPGFGASSRMRDGYDKKTVARLLHLLMTELGHDVYHVAGHDVGGQVAYPLAAQFPESVASVTFIEAGIPGLGNSEDAANPLRGGSWHFGFNMVHDLPELLLAGRERDFLEFMFLRDSIGLYVTDAIDAAALDVYARSLAAPGAVRASMGYYRALPTDIADNRALSGAARLTQRVAVVGAAHGIGLSWLDSVQQAAAEVSSHLVDDCGHYLPEEQPGALSEILTAVVHGAAPELPSMT</sequence>
<dbReference type="InterPro" id="IPR000639">
    <property type="entry name" value="Epox_hydrolase-like"/>
</dbReference>
<dbReference type="InterPro" id="IPR050266">
    <property type="entry name" value="AB_hydrolase_sf"/>
</dbReference>
<dbReference type="SUPFAM" id="SSF53474">
    <property type="entry name" value="alpha/beta-Hydrolases"/>
    <property type="match status" value="1"/>
</dbReference>
<evidence type="ECO:0000259" key="1">
    <source>
        <dbReference type="Pfam" id="PF00561"/>
    </source>
</evidence>
<dbReference type="InterPro" id="IPR000073">
    <property type="entry name" value="AB_hydrolase_1"/>
</dbReference>
<dbReference type="Pfam" id="PF00561">
    <property type="entry name" value="Abhydrolase_1"/>
    <property type="match status" value="1"/>
</dbReference>
<dbReference type="InterPro" id="IPR029058">
    <property type="entry name" value="AB_hydrolase_fold"/>
</dbReference>